<evidence type="ECO:0000313" key="2">
    <source>
        <dbReference type="Proteomes" id="UP000694856"/>
    </source>
</evidence>
<dbReference type="GeneID" id="116660511"/>
<accession>A0A8B8S794</accession>
<gene>
    <name evidence="3 4 5" type="primary">LOC116660511</name>
</gene>
<dbReference type="Proteomes" id="UP000694856">
    <property type="component" value="Chromosome 29"/>
</dbReference>
<evidence type="ECO:0000313" key="5">
    <source>
        <dbReference type="RefSeq" id="XP_032326098.1"/>
    </source>
</evidence>
<dbReference type="KEGG" id="cfr:116660511"/>
<feature type="compositionally biased region" description="Low complexity" evidence="1">
    <location>
        <begin position="34"/>
        <end position="48"/>
    </location>
</feature>
<name>A0A8B8S794_CAMFR</name>
<feature type="region of interest" description="Disordered" evidence="1">
    <location>
        <begin position="215"/>
        <end position="317"/>
    </location>
</feature>
<dbReference type="RefSeq" id="XP_032326097.1">
    <property type="nucleotide sequence ID" value="XM_032470206.1"/>
</dbReference>
<feature type="compositionally biased region" description="Low complexity" evidence="1">
    <location>
        <begin position="229"/>
        <end position="250"/>
    </location>
</feature>
<evidence type="ECO:0000313" key="4">
    <source>
        <dbReference type="RefSeq" id="XP_032326097.1"/>
    </source>
</evidence>
<feature type="compositionally biased region" description="Polar residues" evidence="1">
    <location>
        <begin position="307"/>
        <end position="317"/>
    </location>
</feature>
<dbReference type="RefSeq" id="XP_032326098.1">
    <property type="nucleotide sequence ID" value="XM_032470207.1"/>
</dbReference>
<proteinExistence type="predicted"/>
<organism evidence="2 3">
    <name type="scientific">Camelus ferus</name>
    <name type="common">Wild bactrian camel</name>
    <name type="synonym">Camelus bactrianus ferus</name>
    <dbReference type="NCBI Taxonomy" id="419612"/>
    <lineage>
        <taxon>Eukaryota</taxon>
        <taxon>Metazoa</taxon>
        <taxon>Chordata</taxon>
        <taxon>Craniata</taxon>
        <taxon>Vertebrata</taxon>
        <taxon>Euteleostomi</taxon>
        <taxon>Mammalia</taxon>
        <taxon>Eutheria</taxon>
        <taxon>Laurasiatheria</taxon>
        <taxon>Artiodactyla</taxon>
        <taxon>Tylopoda</taxon>
        <taxon>Camelidae</taxon>
        <taxon>Camelus</taxon>
    </lineage>
</organism>
<feature type="region of interest" description="Disordered" evidence="1">
    <location>
        <begin position="1"/>
        <end position="171"/>
    </location>
</feature>
<sequence>MDGARPTNRVTRYSRGSAERPGEAAWTPPPRLGPRPAGHRAPAPARGRLGVRARGPRPALRPSDAHVRPPPPPRVPPGTAHLVPVRGGRSRAPEGRRAGPRPESACCPRPRREPGRRGRRAQGSRPARPRTPSGPGTPLSRRPEGAGRQAARCTSPTAPVGTGLRPRRGRPAQAGFCVVCGLSSVENFEDLQIEVKESQSGRKVSAQYRRMWSLPRAAAGRGRRREESASPGRGRAPSATAAGRESGAAAPVPPPSEHVAGRRGRGGPARGGGRVRVAGSQALPCGRPERGAPAGALRGNKGLRCRQITSHQNNRQF</sequence>
<dbReference type="AlphaFoldDB" id="A0A8B8S794"/>
<evidence type="ECO:0000256" key="1">
    <source>
        <dbReference type="SAM" id="MobiDB-lite"/>
    </source>
</evidence>
<evidence type="ECO:0000313" key="3">
    <source>
        <dbReference type="RefSeq" id="XP_032326096.1"/>
    </source>
</evidence>
<reference evidence="3 4" key="1">
    <citation type="submission" date="2025-04" db="UniProtKB">
        <authorList>
            <consortium name="RefSeq"/>
        </authorList>
    </citation>
    <scope>IDENTIFICATION</scope>
    <source>
        <tissue evidence="3 4">Ear skin</tissue>
    </source>
</reference>
<dbReference type="RefSeq" id="XP_032326096.1">
    <property type="nucleotide sequence ID" value="XM_032470205.1"/>
</dbReference>
<protein>
    <submittedName>
        <fullName evidence="3 4">Translation initiation factor IF-2-like isoform X1</fullName>
    </submittedName>
</protein>
<keyword evidence="2" id="KW-1185">Reference proteome</keyword>